<comment type="caution">
    <text evidence="2">The sequence shown here is derived from an EMBL/GenBank/DDBJ whole genome shotgun (WGS) entry which is preliminary data.</text>
</comment>
<dbReference type="InterPro" id="IPR036390">
    <property type="entry name" value="WH_DNA-bd_sf"/>
</dbReference>
<dbReference type="SUPFAM" id="SSF46785">
    <property type="entry name" value="Winged helix' DNA-binding domain"/>
    <property type="match status" value="1"/>
</dbReference>
<dbReference type="SMART" id="SM00347">
    <property type="entry name" value="HTH_MARR"/>
    <property type="match status" value="1"/>
</dbReference>
<evidence type="ECO:0000313" key="3">
    <source>
        <dbReference type="Proteomes" id="UP001620461"/>
    </source>
</evidence>
<proteinExistence type="predicted"/>
<name>A0ABW8JEW3_9GAMM</name>
<gene>
    <name evidence="2" type="ORF">ISP15_04700</name>
</gene>
<dbReference type="InterPro" id="IPR036388">
    <property type="entry name" value="WH-like_DNA-bd_sf"/>
</dbReference>
<dbReference type="Gene3D" id="1.10.10.10">
    <property type="entry name" value="Winged helix-like DNA-binding domain superfamily/Winged helix DNA-binding domain"/>
    <property type="match status" value="1"/>
</dbReference>
<dbReference type="Proteomes" id="UP001620461">
    <property type="component" value="Unassembled WGS sequence"/>
</dbReference>
<dbReference type="PROSITE" id="PS50995">
    <property type="entry name" value="HTH_MARR_2"/>
    <property type="match status" value="1"/>
</dbReference>
<organism evidence="2 3">
    <name type="scientific">Dyella jejuensis</name>
    <dbReference type="NCBI Taxonomy" id="1432009"/>
    <lineage>
        <taxon>Bacteria</taxon>
        <taxon>Pseudomonadati</taxon>
        <taxon>Pseudomonadota</taxon>
        <taxon>Gammaproteobacteria</taxon>
        <taxon>Lysobacterales</taxon>
        <taxon>Rhodanobacteraceae</taxon>
        <taxon>Dyella</taxon>
    </lineage>
</organism>
<dbReference type="InterPro" id="IPR052526">
    <property type="entry name" value="HTH-type_Bedaq_tolerance"/>
</dbReference>
<accession>A0ABW8JEW3</accession>
<dbReference type="PANTHER" id="PTHR39515:SF2">
    <property type="entry name" value="HTH-TYPE TRANSCRIPTIONAL REGULATOR RV0880"/>
    <property type="match status" value="1"/>
</dbReference>
<reference evidence="2 3" key="1">
    <citation type="submission" date="2020-10" db="EMBL/GenBank/DDBJ databases">
        <title>Phylogeny of dyella-like bacteria.</title>
        <authorList>
            <person name="Fu J."/>
        </authorList>
    </citation>
    <scope>NUCLEOTIDE SEQUENCE [LARGE SCALE GENOMIC DNA]</scope>
    <source>
        <strain evidence="2 3">JP1</strain>
    </source>
</reference>
<sequence>MNKHSPASAIPLATTVGDLRLVVGRLKRRMREEVGSGGLTWSQISVLGHLDREGPATVTALARAEGVRPQSMGATVAALEGAGMLAGEPHPTDRRQVLLSLTPAAREWIKASRTAREDWLLHVIQGRLSPAEQKQFARGVELLKRLVDAWQ</sequence>
<dbReference type="InterPro" id="IPR000835">
    <property type="entry name" value="HTH_MarR-typ"/>
</dbReference>
<evidence type="ECO:0000259" key="1">
    <source>
        <dbReference type="PROSITE" id="PS50995"/>
    </source>
</evidence>
<feature type="domain" description="HTH marR-type" evidence="1">
    <location>
        <begin position="12"/>
        <end position="148"/>
    </location>
</feature>
<dbReference type="PANTHER" id="PTHR39515">
    <property type="entry name" value="CONSERVED PROTEIN"/>
    <property type="match status" value="1"/>
</dbReference>
<dbReference type="EMBL" id="JADIKJ010000003">
    <property type="protein sequence ID" value="MFK2899627.1"/>
    <property type="molecule type" value="Genomic_DNA"/>
</dbReference>
<protein>
    <submittedName>
        <fullName evidence="2">MarR family transcriptional regulator</fullName>
    </submittedName>
</protein>
<dbReference type="Pfam" id="PF12802">
    <property type="entry name" value="MarR_2"/>
    <property type="match status" value="1"/>
</dbReference>
<keyword evidence="3" id="KW-1185">Reference proteome</keyword>
<dbReference type="RefSeq" id="WP_404545623.1">
    <property type="nucleotide sequence ID" value="NZ_JADIKJ010000003.1"/>
</dbReference>
<evidence type="ECO:0000313" key="2">
    <source>
        <dbReference type="EMBL" id="MFK2899627.1"/>
    </source>
</evidence>